<dbReference type="PANTHER" id="PTHR24159">
    <property type="match status" value="1"/>
</dbReference>
<keyword evidence="2" id="KW-1185">Reference proteome</keyword>
<dbReference type="Gene3D" id="1.25.40.20">
    <property type="entry name" value="Ankyrin repeat-containing domain"/>
    <property type="match status" value="1"/>
</dbReference>
<proteinExistence type="predicted"/>
<sequence length="283" mass="32939">MSSSEQSKNEAGYYFNDTKPMEIFEYPSQASKLIWGVNTNNILQISSQIIEFIKTNKLSIQMPLYLIDAFSRIRVKDLKLFAELYQKILNEFSCIIVPENEKLMALLHYKGIKFENFNPEWEEEQILNLFSSESPLYYIAWDKVDDLKSKFPNLKINERIGRIFTPLDCAIRYGSELCFNYLKNLGAEYTEYSESFAVQGGNKNIFMQMIEDGKSFDNTINIALDYRNYEIAEYLKSNFGQTPDSIAESMYFGNYDVASYLLTNGGDINKIYNLFLFIFTIIL</sequence>
<accession>A2DTP9</accession>
<dbReference type="SMR" id="A2DTP9"/>
<dbReference type="SUPFAM" id="SSF48403">
    <property type="entry name" value="Ankyrin repeat"/>
    <property type="match status" value="1"/>
</dbReference>
<reference evidence="1" key="2">
    <citation type="journal article" date="2007" name="Science">
        <title>Draft genome sequence of the sexually transmitted pathogen Trichomonas vaginalis.</title>
        <authorList>
            <person name="Carlton J.M."/>
            <person name="Hirt R.P."/>
            <person name="Silva J.C."/>
            <person name="Delcher A.L."/>
            <person name="Schatz M."/>
            <person name="Zhao Q."/>
            <person name="Wortman J.R."/>
            <person name="Bidwell S.L."/>
            <person name="Alsmark U.C.M."/>
            <person name="Besteiro S."/>
            <person name="Sicheritz-Ponten T."/>
            <person name="Noel C.J."/>
            <person name="Dacks J.B."/>
            <person name="Foster P.G."/>
            <person name="Simillion C."/>
            <person name="Van de Peer Y."/>
            <person name="Miranda-Saavedra D."/>
            <person name="Barton G.J."/>
            <person name="Westrop G.D."/>
            <person name="Mueller S."/>
            <person name="Dessi D."/>
            <person name="Fiori P.L."/>
            <person name="Ren Q."/>
            <person name="Paulsen I."/>
            <person name="Zhang H."/>
            <person name="Bastida-Corcuera F.D."/>
            <person name="Simoes-Barbosa A."/>
            <person name="Brown M.T."/>
            <person name="Hayes R.D."/>
            <person name="Mukherjee M."/>
            <person name="Okumura C.Y."/>
            <person name="Schneider R."/>
            <person name="Smith A.J."/>
            <person name="Vanacova S."/>
            <person name="Villalvazo M."/>
            <person name="Haas B.J."/>
            <person name="Pertea M."/>
            <person name="Feldblyum T.V."/>
            <person name="Utterback T.R."/>
            <person name="Shu C.L."/>
            <person name="Osoegawa K."/>
            <person name="de Jong P.J."/>
            <person name="Hrdy I."/>
            <person name="Horvathova L."/>
            <person name="Zubacova Z."/>
            <person name="Dolezal P."/>
            <person name="Malik S.B."/>
            <person name="Logsdon J.M. Jr."/>
            <person name="Henze K."/>
            <person name="Gupta A."/>
            <person name="Wang C.C."/>
            <person name="Dunne R.L."/>
            <person name="Upcroft J.A."/>
            <person name="Upcroft P."/>
            <person name="White O."/>
            <person name="Salzberg S.L."/>
            <person name="Tang P."/>
            <person name="Chiu C.-H."/>
            <person name="Lee Y.-S."/>
            <person name="Embley T.M."/>
            <person name="Coombs G.H."/>
            <person name="Mottram J.C."/>
            <person name="Tachezy J."/>
            <person name="Fraser-Liggett C.M."/>
            <person name="Johnson P.J."/>
        </authorList>
    </citation>
    <scope>NUCLEOTIDE SEQUENCE [LARGE SCALE GENOMIC DNA]</scope>
    <source>
        <strain evidence="1">G3</strain>
    </source>
</reference>
<reference evidence="1" key="1">
    <citation type="submission" date="2006-10" db="EMBL/GenBank/DDBJ databases">
        <authorList>
            <person name="Amadeo P."/>
            <person name="Zhao Q."/>
            <person name="Wortman J."/>
            <person name="Fraser-Liggett C."/>
            <person name="Carlton J."/>
        </authorList>
    </citation>
    <scope>NUCLEOTIDE SEQUENCE</scope>
    <source>
        <strain evidence="1">G3</strain>
    </source>
</reference>
<dbReference type="PANTHER" id="PTHR24159:SF5">
    <property type="entry name" value="ANK_REP_REGION DOMAIN-CONTAINING PROTEIN"/>
    <property type="match status" value="1"/>
</dbReference>
<organism evidence="1 2">
    <name type="scientific">Trichomonas vaginalis (strain ATCC PRA-98 / G3)</name>
    <dbReference type="NCBI Taxonomy" id="412133"/>
    <lineage>
        <taxon>Eukaryota</taxon>
        <taxon>Metamonada</taxon>
        <taxon>Parabasalia</taxon>
        <taxon>Trichomonadida</taxon>
        <taxon>Trichomonadidae</taxon>
        <taxon>Trichomonas</taxon>
    </lineage>
</organism>
<gene>
    <name evidence="1" type="ORF">TVAG_340900</name>
</gene>
<dbReference type="InterPro" id="IPR036770">
    <property type="entry name" value="Ankyrin_rpt-contain_sf"/>
</dbReference>
<dbReference type="KEGG" id="tva:4774204"/>
<dbReference type="AlphaFoldDB" id="A2DTP9"/>
<dbReference type="InParanoid" id="A2DTP9"/>
<dbReference type="VEuPathDB" id="TrichDB:TVAG_340900"/>
<dbReference type="Proteomes" id="UP000001542">
    <property type="component" value="Unassembled WGS sequence"/>
</dbReference>
<dbReference type="VEuPathDB" id="TrichDB:TVAGG3_1037550"/>
<dbReference type="EMBL" id="DS113245">
    <property type="protein sequence ID" value="EAY16196.1"/>
    <property type="molecule type" value="Genomic_DNA"/>
</dbReference>
<name>A2DTP9_TRIV3</name>
<dbReference type="RefSeq" id="XP_001328419.1">
    <property type="nucleotide sequence ID" value="XM_001328384.1"/>
</dbReference>
<protein>
    <recommendedName>
        <fullName evidence="3">DUF3447 domain-containing protein</fullName>
    </recommendedName>
</protein>
<evidence type="ECO:0000313" key="1">
    <source>
        <dbReference type="EMBL" id="EAY16196.1"/>
    </source>
</evidence>
<evidence type="ECO:0008006" key="3">
    <source>
        <dbReference type="Google" id="ProtNLM"/>
    </source>
</evidence>
<evidence type="ECO:0000313" key="2">
    <source>
        <dbReference type="Proteomes" id="UP000001542"/>
    </source>
</evidence>